<protein>
    <submittedName>
        <fullName evidence="3">Polar amino acid transport system substrate-binding protein</fullName>
    </submittedName>
</protein>
<evidence type="ECO:0000313" key="3">
    <source>
        <dbReference type="EMBL" id="SDE26779.1"/>
    </source>
</evidence>
<feature type="signal peptide" evidence="1">
    <location>
        <begin position="1"/>
        <end position="19"/>
    </location>
</feature>
<feature type="chain" id="PRO_5010325006" evidence="1">
    <location>
        <begin position="20"/>
        <end position="248"/>
    </location>
</feature>
<dbReference type="PANTHER" id="PTHR38834">
    <property type="entry name" value="PERIPLASMIC SUBSTRATE BINDING PROTEIN FAMILY 3"/>
    <property type="match status" value="1"/>
</dbReference>
<dbReference type="Pfam" id="PF00497">
    <property type="entry name" value="SBP_bac_3"/>
    <property type="match status" value="1"/>
</dbReference>
<dbReference type="EMBL" id="FNAK01000005">
    <property type="protein sequence ID" value="SDE26779.1"/>
    <property type="molecule type" value="Genomic_DNA"/>
</dbReference>
<evidence type="ECO:0000313" key="4">
    <source>
        <dbReference type="Proteomes" id="UP000183685"/>
    </source>
</evidence>
<accession>A0A1G7BIB4</accession>
<sequence length="248" mass="27449">MRLVWLTLLFLLATVPAGAQTFKLVTEEQPPMNFTDPESGRVVGITTELVEAIMAKAGYEYDLSVLPWNRAYRYALRDANTCIFTTVRTPGREDKFKWVGPLYTSGWAFYRRAGADVAIDSVADISGRMVTATTGTINISGISDIPGIRLLEVPTDQRALVLLNEGRADLWVSGVFTAFIGGDQAGVVPELAFLWRPIELSLACNKATDDEAIARLNAANMSLEPLRQELKARHYYYTRERTPAAPSE</sequence>
<dbReference type="InterPro" id="IPR001638">
    <property type="entry name" value="Solute-binding_3/MltF_N"/>
</dbReference>
<dbReference type="Gene3D" id="3.40.190.10">
    <property type="entry name" value="Periplasmic binding protein-like II"/>
    <property type="match status" value="2"/>
</dbReference>
<gene>
    <name evidence="3" type="ORF">SAMN04488071_2530</name>
</gene>
<organism evidence="3 4">
    <name type="scientific">Kordiimonas lacus</name>
    <dbReference type="NCBI Taxonomy" id="637679"/>
    <lineage>
        <taxon>Bacteria</taxon>
        <taxon>Pseudomonadati</taxon>
        <taxon>Pseudomonadota</taxon>
        <taxon>Alphaproteobacteria</taxon>
        <taxon>Kordiimonadales</taxon>
        <taxon>Kordiimonadaceae</taxon>
        <taxon>Kordiimonas</taxon>
    </lineage>
</organism>
<dbReference type="RefSeq" id="WP_068307732.1">
    <property type="nucleotide sequence ID" value="NZ_FNAK01000005.1"/>
</dbReference>
<evidence type="ECO:0000256" key="1">
    <source>
        <dbReference type="SAM" id="SignalP"/>
    </source>
</evidence>
<dbReference type="STRING" id="637679.GCA_001550055_03695"/>
<dbReference type="OrthoDB" id="6192933at2"/>
<dbReference type="SMART" id="SM00062">
    <property type="entry name" value="PBPb"/>
    <property type="match status" value="1"/>
</dbReference>
<keyword evidence="1" id="KW-0732">Signal</keyword>
<dbReference type="PANTHER" id="PTHR38834:SF3">
    <property type="entry name" value="SOLUTE-BINDING PROTEIN FAMILY 3_N-TERMINAL DOMAIN-CONTAINING PROTEIN"/>
    <property type="match status" value="1"/>
</dbReference>
<proteinExistence type="predicted"/>
<keyword evidence="4" id="KW-1185">Reference proteome</keyword>
<dbReference type="AlphaFoldDB" id="A0A1G7BIB4"/>
<reference evidence="3 4" key="1">
    <citation type="submission" date="2016-10" db="EMBL/GenBank/DDBJ databases">
        <authorList>
            <person name="de Groot N.N."/>
        </authorList>
    </citation>
    <scope>NUCLEOTIDE SEQUENCE [LARGE SCALE GENOMIC DNA]</scope>
    <source>
        <strain evidence="3 4">CGMCC 1.9109</strain>
    </source>
</reference>
<evidence type="ECO:0000259" key="2">
    <source>
        <dbReference type="SMART" id="SM00062"/>
    </source>
</evidence>
<name>A0A1G7BIB4_9PROT</name>
<dbReference type="Proteomes" id="UP000183685">
    <property type="component" value="Unassembled WGS sequence"/>
</dbReference>
<dbReference type="SUPFAM" id="SSF53850">
    <property type="entry name" value="Periplasmic binding protein-like II"/>
    <property type="match status" value="1"/>
</dbReference>
<feature type="domain" description="Solute-binding protein family 3/N-terminal" evidence="2">
    <location>
        <begin position="21"/>
        <end position="239"/>
    </location>
</feature>